<dbReference type="RefSeq" id="XP_001314152.1">
    <property type="nucleotide sequence ID" value="XM_001314141.1"/>
</dbReference>
<reference evidence="2" key="2">
    <citation type="journal article" date="2007" name="Science">
        <title>Draft genome sequence of the sexually transmitted pathogen Trichomonas vaginalis.</title>
        <authorList>
            <person name="Carlton J.M."/>
            <person name="Hirt R.P."/>
            <person name="Silva J.C."/>
            <person name="Delcher A.L."/>
            <person name="Schatz M."/>
            <person name="Zhao Q."/>
            <person name="Wortman J.R."/>
            <person name="Bidwell S.L."/>
            <person name="Alsmark U.C.M."/>
            <person name="Besteiro S."/>
            <person name="Sicheritz-Ponten T."/>
            <person name="Noel C.J."/>
            <person name="Dacks J.B."/>
            <person name="Foster P.G."/>
            <person name="Simillion C."/>
            <person name="Van de Peer Y."/>
            <person name="Miranda-Saavedra D."/>
            <person name="Barton G.J."/>
            <person name="Westrop G.D."/>
            <person name="Mueller S."/>
            <person name="Dessi D."/>
            <person name="Fiori P.L."/>
            <person name="Ren Q."/>
            <person name="Paulsen I."/>
            <person name="Zhang H."/>
            <person name="Bastida-Corcuera F.D."/>
            <person name="Simoes-Barbosa A."/>
            <person name="Brown M.T."/>
            <person name="Hayes R.D."/>
            <person name="Mukherjee M."/>
            <person name="Okumura C.Y."/>
            <person name="Schneider R."/>
            <person name="Smith A.J."/>
            <person name="Vanacova S."/>
            <person name="Villalvazo M."/>
            <person name="Haas B.J."/>
            <person name="Pertea M."/>
            <person name="Feldblyum T.V."/>
            <person name="Utterback T.R."/>
            <person name="Shu C.L."/>
            <person name="Osoegawa K."/>
            <person name="de Jong P.J."/>
            <person name="Hrdy I."/>
            <person name="Horvathova L."/>
            <person name="Zubacova Z."/>
            <person name="Dolezal P."/>
            <person name="Malik S.B."/>
            <person name="Logsdon J.M. Jr."/>
            <person name="Henze K."/>
            <person name="Gupta A."/>
            <person name="Wang C.C."/>
            <person name="Dunne R.L."/>
            <person name="Upcroft J.A."/>
            <person name="Upcroft P."/>
            <person name="White O."/>
            <person name="Salzberg S.L."/>
            <person name="Tang P."/>
            <person name="Chiu C.-H."/>
            <person name="Lee Y.-S."/>
            <person name="Embley T.M."/>
            <person name="Coombs G.H."/>
            <person name="Mottram J.C."/>
            <person name="Tachezy J."/>
            <person name="Fraser-Liggett C.M."/>
            <person name="Johnson P.J."/>
        </authorList>
    </citation>
    <scope>NUCLEOTIDE SEQUENCE [LARGE SCALE GENOMIC DNA]</scope>
    <source>
        <strain evidence="2">G3</strain>
    </source>
</reference>
<keyword evidence="1" id="KW-0472">Membrane</keyword>
<keyword evidence="1" id="KW-0812">Transmembrane</keyword>
<dbReference type="Gene3D" id="1.25.40.20">
    <property type="entry name" value="Ankyrin repeat-containing domain"/>
    <property type="match status" value="1"/>
</dbReference>
<dbReference type="VEuPathDB" id="TrichDB:TVAG_490360"/>
<dbReference type="InParanoid" id="A2F0X3"/>
<dbReference type="EMBL" id="DS113567">
    <property type="protein sequence ID" value="EAY01448.1"/>
    <property type="molecule type" value="Genomic_DNA"/>
</dbReference>
<evidence type="ECO:0008006" key="4">
    <source>
        <dbReference type="Google" id="ProtNLM"/>
    </source>
</evidence>
<dbReference type="Proteomes" id="UP000001542">
    <property type="component" value="Unassembled WGS sequence"/>
</dbReference>
<dbReference type="KEGG" id="tva:4759274"/>
<dbReference type="InterPro" id="IPR002110">
    <property type="entry name" value="Ankyrin_rpt"/>
</dbReference>
<dbReference type="InterPro" id="IPR036770">
    <property type="entry name" value="Ankyrin_rpt-contain_sf"/>
</dbReference>
<feature type="transmembrane region" description="Helical" evidence="1">
    <location>
        <begin position="308"/>
        <end position="329"/>
    </location>
</feature>
<keyword evidence="3" id="KW-1185">Reference proteome</keyword>
<sequence length="338" mass="39809">MSGSEKQTNEIECNFMDLKPIEVLKYPSQASHIIWYLDSNYILQESTKIVDFINENKISVQMAIYLIDIFSQIRVKDIKLFTEFYQMISNEFSYITKPKNEKLATLLYYNGFEFENFEPKMEEEDILNLISTEFPFYNSEWDEIDDHKCKSLNLDFILKEEKILNLYSTESPLYYIAWDKVDDLKCKFPNLNFDKEIDGEFTPLDCAIFYGSELCFNYLKNLGAKYTDNSEKYAVQGGNTNIFMQMIEDGKSFDNMINTALAYRHFEIAEYLKSNFGQSPNSIAESMYYGNFDIASYLLSNGANINDVYILFLFIFVIVLWNFISFQIYRCLIIFSLY</sequence>
<evidence type="ECO:0000256" key="1">
    <source>
        <dbReference type="SAM" id="Phobius"/>
    </source>
</evidence>
<dbReference type="SMART" id="SM00248">
    <property type="entry name" value="ANK"/>
    <property type="match status" value="2"/>
</dbReference>
<proteinExistence type="predicted"/>
<name>A2F0X3_TRIV3</name>
<dbReference type="SUPFAM" id="SSF48403">
    <property type="entry name" value="Ankyrin repeat"/>
    <property type="match status" value="1"/>
</dbReference>
<dbReference type="PANTHER" id="PTHR24159">
    <property type="match status" value="1"/>
</dbReference>
<organism evidence="2 3">
    <name type="scientific">Trichomonas vaginalis (strain ATCC PRA-98 / G3)</name>
    <dbReference type="NCBI Taxonomy" id="412133"/>
    <lineage>
        <taxon>Eukaryota</taxon>
        <taxon>Metamonada</taxon>
        <taxon>Parabasalia</taxon>
        <taxon>Trichomonadida</taxon>
        <taxon>Trichomonadidae</taxon>
        <taxon>Trichomonas</taxon>
    </lineage>
</organism>
<gene>
    <name evidence="2" type="ORF">TVAG_490360</name>
</gene>
<evidence type="ECO:0000313" key="2">
    <source>
        <dbReference type="EMBL" id="EAY01448.1"/>
    </source>
</evidence>
<dbReference type="PANTHER" id="PTHR24159:SF5">
    <property type="entry name" value="ANK_REP_REGION DOMAIN-CONTAINING PROTEIN"/>
    <property type="match status" value="1"/>
</dbReference>
<evidence type="ECO:0000313" key="3">
    <source>
        <dbReference type="Proteomes" id="UP000001542"/>
    </source>
</evidence>
<dbReference type="AlphaFoldDB" id="A2F0X3"/>
<reference evidence="2" key="1">
    <citation type="submission" date="2006-10" db="EMBL/GenBank/DDBJ databases">
        <authorList>
            <person name="Amadeo P."/>
            <person name="Zhao Q."/>
            <person name="Wortman J."/>
            <person name="Fraser-Liggett C."/>
            <person name="Carlton J."/>
        </authorList>
    </citation>
    <scope>NUCLEOTIDE SEQUENCE</scope>
    <source>
        <strain evidence="2">G3</strain>
    </source>
</reference>
<accession>A2F0X3</accession>
<dbReference type="VEuPathDB" id="TrichDB:TVAGG3_0532540"/>
<keyword evidence="1" id="KW-1133">Transmembrane helix</keyword>
<dbReference type="SMR" id="A2F0X3"/>
<protein>
    <recommendedName>
        <fullName evidence="4">DUF3447 domain-containing protein</fullName>
    </recommendedName>
</protein>